<feature type="domain" description="Macro" evidence="1">
    <location>
        <begin position="779"/>
        <end position="969"/>
    </location>
</feature>
<evidence type="ECO:0000313" key="2">
    <source>
        <dbReference type="EMBL" id="CAD8042973.1"/>
    </source>
</evidence>
<keyword evidence="3" id="KW-1185">Reference proteome</keyword>
<evidence type="ECO:0000259" key="1">
    <source>
        <dbReference type="PROSITE" id="PS51154"/>
    </source>
</evidence>
<reference evidence="2" key="1">
    <citation type="submission" date="2021-01" db="EMBL/GenBank/DDBJ databases">
        <authorList>
            <consortium name="Genoscope - CEA"/>
            <person name="William W."/>
        </authorList>
    </citation>
    <scope>NUCLEOTIDE SEQUENCE</scope>
</reference>
<evidence type="ECO:0000313" key="3">
    <source>
        <dbReference type="Proteomes" id="UP000688137"/>
    </source>
</evidence>
<gene>
    <name evidence="2" type="ORF">PPRIM_AZ9-3.1.T0040192</name>
</gene>
<comment type="caution">
    <text evidence="2">The sequence shown here is derived from an EMBL/GenBank/DDBJ whole genome shotgun (WGS) entry which is preliminary data.</text>
</comment>
<dbReference type="PANTHER" id="PTHR11106:SF111">
    <property type="entry name" value="MACRO DOMAIN-CONTAINING PROTEIN"/>
    <property type="match status" value="1"/>
</dbReference>
<dbReference type="PROSITE" id="PS51154">
    <property type="entry name" value="MACRO"/>
    <property type="match status" value="2"/>
</dbReference>
<dbReference type="OMA" id="KLECAPP"/>
<feature type="domain" description="Macro" evidence="1">
    <location>
        <begin position="1"/>
        <end position="175"/>
    </location>
</feature>
<dbReference type="EMBL" id="CAJJDM010000001">
    <property type="protein sequence ID" value="CAD8042973.1"/>
    <property type="molecule type" value="Genomic_DNA"/>
</dbReference>
<name>A0A8S1JLR7_PARPR</name>
<dbReference type="AlphaFoldDB" id="A0A8S1JLR7"/>
<protein>
    <recommendedName>
        <fullName evidence="1">Macro domain-containing protein</fullName>
    </recommendedName>
</protein>
<proteinExistence type="predicted"/>
<organism evidence="2 3">
    <name type="scientific">Paramecium primaurelia</name>
    <dbReference type="NCBI Taxonomy" id="5886"/>
    <lineage>
        <taxon>Eukaryota</taxon>
        <taxon>Sar</taxon>
        <taxon>Alveolata</taxon>
        <taxon>Ciliophora</taxon>
        <taxon>Intramacronucleata</taxon>
        <taxon>Oligohymenophorea</taxon>
        <taxon>Peniculida</taxon>
        <taxon>Parameciidae</taxon>
        <taxon>Paramecium</taxon>
    </lineage>
</organism>
<dbReference type="Pfam" id="PF01661">
    <property type="entry name" value="Macro"/>
    <property type="match status" value="2"/>
</dbReference>
<dbReference type="PANTHER" id="PTHR11106">
    <property type="entry name" value="GANGLIOSIDE INDUCED DIFFERENTIATION ASSOCIATED PROTEIN 2-RELATED"/>
    <property type="match status" value="1"/>
</dbReference>
<sequence>MFSILQGNIFHYKAQAIAIPSDRDLQRSPGLRQLAYDYFGFQNIQQPCDAYLQKQKSGFIYYSQAITIPINHKDFKQIIHCILPKYDQKSPNQSISLLSKQFENIFKEIYENKIKSILIPVLGCGSAEYSIDESLMNFGDAFQMYRDKIIDVQIKLIVFDKEEYLFAKDFLQHLLQPDILKQETQQLNQIQQKGDISHPQKKQQKMIFEEFNDDNEPDYKNPIMNQNYQKFNQKSNNINDKVKMELEEINQNDQFQQFQVANQLPLKDYHKRKQLNQQESQNNMSPLIQQTISTNNQSNTIVSNQPIQLNQINQIQNQQPILQAFPPKQENKILITLYVEIPDSTLEIIQNQMDLIKFMLEICQDLNKLHEKLLQNDKNLECTNKSFQYKLYYKLSKNLKELLPFCPIEMQDSYYVSETHDSYAIGMLFKSIIDTKLKNVKDQQMIEIQQLLEKQISDTTSERQQINQIFDQLLSISQNEQLNKDYYQTQIKMKQFYQNHVTLLKIQDLKKQMMEITTKNIIDQKFKQNSFQETYVKKGEELFQELNINKKDSFQHISEKMDNQYQQIYEKTENLSQNINQQQDDQFQELNLKSNFKNQNQFQQTQFQQNRSLNNSEITLKESKFIKIDCVAIPVDKYKFKQSLPFFIKLESLDNVLEDIVNLAQNDKEHFLQSVKTNVPTFGCNYVLLVFGPTKNTTIGRQIQLANCFRDIFLYTLKCLKLSTCCLCLDDIYNNLIGDQTDLPTDTLNVAFREAINKYPEQLSYNQIKFNNKIWIVIKKDPMKFKLFNTSVSIYKQDITEIKCVDAIVNAANNQLIKGGGVCGSIFRAAGEIYLENEIKQKFFELRRNSIDTSEVLVTKSYDLEQEQGPKYIFHAVGPVYNLQEPQKSAEQLSKCLFNILQKCQECGISSIAIPIMSAGIYGFPIFQCAEVFHQTLLNFNFQKPLSIHIVDVLDEKIEIFKIIFKGEKLREIIHSKLECAPPTDCLVGPIDLKVHNSGVVKKIIELAGPSFKNDLELKIKKYQMKDDIQFGQSFLIQGYKLKFNNIYQVLLISPPQNLTLNKSCLLYQVFQKILVETFQNKKFSSITILIYGILQQCLTNEEDLKTYDGTKAINIFLQVIQDYQQKFNQRCGKITILSNVAQFCSECELIFK</sequence>
<dbReference type="Proteomes" id="UP000688137">
    <property type="component" value="Unassembled WGS sequence"/>
</dbReference>
<dbReference type="SMART" id="SM00506">
    <property type="entry name" value="A1pp"/>
    <property type="match status" value="2"/>
</dbReference>
<accession>A0A8S1JLR7</accession>
<dbReference type="InterPro" id="IPR002589">
    <property type="entry name" value="Macro_dom"/>
</dbReference>